<dbReference type="GO" id="GO:0009539">
    <property type="term" value="C:photosystem II reaction center"/>
    <property type="evidence" value="ECO:0007669"/>
    <property type="project" value="InterPro"/>
</dbReference>
<keyword evidence="8" id="KW-0793">Thylakoid</keyword>
<geneLocation type="chloroplast" evidence="9"/>
<evidence type="ECO:0000256" key="8">
    <source>
        <dbReference type="HAMAP-Rule" id="MF_01316"/>
    </source>
</evidence>
<dbReference type="InterPro" id="IPR003686">
    <property type="entry name" value="PSII_PsbI"/>
</dbReference>
<comment type="similarity">
    <text evidence="8">Belongs to the PsbI family.</text>
</comment>
<comment type="subcellular location">
    <subcellularLocation>
        <location evidence="1">Membrane</location>
        <topology evidence="1">Single-pass membrane protein</topology>
    </subcellularLocation>
    <subcellularLocation>
        <location evidence="8">Plastid</location>
        <location evidence="8">Chloroplast thylakoid membrane</location>
        <topology evidence="8">Single-pass membrane protein</topology>
    </subcellularLocation>
</comment>
<reference evidence="9" key="1">
    <citation type="journal article" date="2018" name="Mol. Phylogenet. Evol.">
        <title>Enlarged and highly repetitive plastome of Lagarostrobos and plastid phylogenomics of Podocarpaceae.</title>
        <authorList>
            <person name="Sudianto E."/>
            <person name="Wu C.-S."/>
            <person name="Leonhard L."/>
            <person name="Martine W.F."/>
            <person name="Chaw S.-M."/>
        </authorList>
    </citation>
    <scope>NUCLEOTIDE SEQUENCE</scope>
</reference>
<organism evidence="9">
    <name type="scientific">Lagarostrobos franklinii</name>
    <name type="common">Huon pine</name>
    <name type="synonym">Dacrydium franklinii</name>
    <dbReference type="NCBI Taxonomy" id="56892"/>
    <lineage>
        <taxon>Eukaryota</taxon>
        <taxon>Viridiplantae</taxon>
        <taxon>Streptophyta</taxon>
        <taxon>Embryophyta</taxon>
        <taxon>Tracheophyta</taxon>
        <taxon>Spermatophyta</taxon>
        <taxon>Pinopsida</taxon>
        <taxon>Pinidae</taxon>
        <taxon>Conifers II</taxon>
        <taxon>Araucariales</taxon>
        <taxon>Podocarpaceae</taxon>
        <taxon>Lagarostrobos</taxon>
    </lineage>
</organism>
<keyword evidence="9" id="KW-0934">Plastid</keyword>
<protein>
    <recommendedName>
        <fullName evidence="8">Photosystem II reaction center protein I</fullName>
        <shortName evidence="8">PSII-I</shortName>
    </recommendedName>
    <alternativeName>
        <fullName evidence="8">PSII 4.8 kDa protein</fullName>
    </alternativeName>
</protein>
<dbReference type="InterPro" id="IPR037271">
    <property type="entry name" value="PSII_PsbI_sf"/>
</dbReference>
<proteinExistence type="inferred from homology"/>
<dbReference type="GO" id="GO:0009535">
    <property type="term" value="C:chloroplast thylakoid membrane"/>
    <property type="evidence" value="ECO:0007669"/>
    <property type="project" value="UniProtKB-SubCell"/>
</dbReference>
<dbReference type="HAMAP" id="MF_01316">
    <property type="entry name" value="PSII_PsbI"/>
    <property type="match status" value="1"/>
</dbReference>
<feature type="transmembrane region" description="Helical" evidence="8">
    <location>
        <begin position="6"/>
        <end position="25"/>
    </location>
</feature>
<dbReference type="PANTHER" id="PTHR35772">
    <property type="entry name" value="PHOTOSYSTEM II REACTION CENTER PROTEIN I"/>
    <property type="match status" value="1"/>
</dbReference>
<sequence>MLTLKLFVYTVVMCFVSLFIFGFLSNDPGRNPGRKG</sequence>
<evidence type="ECO:0000313" key="9">
    <source>
        <dbReference type="EMBL" id="BBF90826.1"/>
    </source>
</evidence>
<evidence type="ECO:0000256" key="6">
    <source>
        <dbReference type="ARBA" id="ARBA00023136"/>
    </source>
</evidence>
<evidence type="ECO:0000256" key="3">
    <source>
        <dbReference type="ARBA" id="ARBA00022531"/>
    </source>
</evidence>
<evidence type="ECO:0000256" key="4">
    <source>
        <dbReference type="ARBA" id="ARBA00022692"/>
    </source>
</evidence>
<comment type="subunit">
    <text evidence="8">PSII is composed of 1 copy each of membrane proteins PsbA, PsbB, PsbC, PsbD, PsbE, PsbF, PsbH, PsbI, PsbJ, PsbK, PsbL, PsbM, PsbT, PsbX, PsbY, PsbZ, Psb30/Ycf12, at least 3 peripheral proteins of the oxygen-evolving complex and a large number of cofactors. It forms dimeric complexes.</text>
</comment>
<evidence type="ECO:0000256" key="1">
    <source>
        <dbReference type="ARBA" id="ARBA00004167"/>
    </source>
</evidence>
<evidence type="ECO:0000256" key="2">
    <source>
        <dbReference type="ARBA" id="ARBA00022469"/>
    </source>
</evidence>
<accession>A0A3T0ZD62</accession>
<dbReference type="GO" id="GO:0015979">
    <property type="term" value="P:photosynthesis"/>
    <property type="evidence" value="ECO:0007669"/>
    <property type="project" value="UniProtKB-UniRule"/>
</dbReference>
<keyword evidence="2 8" id="KW-0674">Reaction center</keyword>
<dbReference type="PANTHER" id="PTHR35772:SF1">
    <property type="entry name" value="PHOTOSYSTEM II REACTION CENTER PROTEIN I"/>
    <property type="match status" value="1"/>
</dbReference>
<keyword evidence="6 8" id="KW-0472">Membrane</keyword>
<gene>
    <name evidence="8 9" type="primary">psbI</name>
</gene>
<dbReference type="NCBIfam" id="NF002735">
    <property type="entry name" value="PRK02655.1"/>
    <property type="match status" value="1"/>
</dbReference>
<evidence type="ECO:0000256" key="7">
    <source>
        <dbReference type="ARBA" id="ARBA00023276"/>
    </source>
</evidence>
<evidence type="ECO:0000256" key="5">
    <source>
        <dbReference type="ARBA" id="ARBA00022989"/>
    </source>
</evidence>
<dbReference type="EMBL" id="AP018901">
    <property type="protein sequence ID" value="BBF90826.1"/>
    <property type="molecule type" value="Genomic_DNA"/>
</dbReference>
<keyword evidence="4 8" id="KW-0812">Transmembrane</keyword>
<comment type="function">
    <text evidence="8">One of the components of the core complex of photosystem II (PSII), required for its stability and/or assembly. PSII is a light-driven water:plastoquinone oxidoreductase that uses light energy to abstract electrons from H(2)O, generating O(2) and a proton gradient subsequently used for ATP formation. It consists of a core antenna complex that captures photons, and an electron transfer chain that converts photonic excitation into a charge separation.</text>
</comment>
<dbReference type="Pfam" id="PF02532">
    <property type="entry name" value="PsbI"/>
    <property type="match status" value="1"/>
</dbReference>
<keyword evidence="7 8" id="KW-0604">Photosystem II</keyword>
<keyword evidence="9" id="KW-0150">Chloroplast</keyword>
<dbReference type="SUPFAM" id="SSF161041">
    <property type="entry name" value="Photosystem II reaction center protein I, PsbI"/>
    <property type="match status" value="1"/>
</dbReference>
<name>A0A3T0ZD62_LAGFR</name>
<keyword evidence="3 8" id="KW-0602">Photosynthesis</keyword>
<keyword evidence="5 8" id="KW-1133">Transmembrane helix</keyword>
<dbReference type="AlphaFoldDB" id="A0A3T0ZD62"/>